<dbReference type="Proteomes" id="UP000546464">
    <property type="component" value="Unassembled WGS sequence"/>
</dbReference>
<keyword evidence="1" id="KW-0678">Repressor</keyword>
<dbReference type="Gene3D" id="3.40.50.2300">
    <property type="match status" value="2"/>
</dbReference>
<gene>
    <name evidence="6" type="ORF">H5P28_01515</name>
</gene>
<dbReference type="Pfam" id="PF13377">
    <property type="entry name" value="Peripla_BP_3"/>
    <property type="match status" value="1"/>
</dbReference>
<organism evidence="6 7">
    <name type="scientific">Ruficoccus amylovorans</name>
    <dbReference type="NCBI Taxonomy" id="1804625"/>
    <lineage>
        <taxon>Bacteria</taxon>
        <taxon>Pseudomonadati</taxon>
        <taxon>Verrucomicrobiota</taxon>
        <taxon>Opitutia</taxon>
        <taxon>Puniceicoccales</taxon>
        <taxon>Cerasicoccaceae</taxon>
        <taxon>Ruficoccus</taxon>
    </lineage>
</organism>
<comment type="caution">
    <text evidence="6">The sequence shown here is derived from an EMBL/GenBank/DDBJ whole genome shotgun (WGS) entry which is preliminary data.</text>
</comment>
<keyword evidence="4" id="KW-0804">Transcription</keyword>
<keyword evidence="7" id="KW-1185">Reference proteome</keyword>
<dbReference type="CDD" id="cd01392">
    <property type="entry name" value="HTH_LacI"/>
    <property type="match status" value="1"/>
</dbReference>
<dbReference type="RefSeq" id="WP_185673937.1">
    <property type="nucleotide sequence ID" value="NZ_JACHVB010000012.1"/>
</dbReference>
<evidence type="ECO:0000256" key="1">
    <source>
        <dbReference type="ARBA" id="ARBA00022491"/>
    </source>
</evidence>
<dbReference type="PANTHER" id="PTHR30146:SF148">
    <property type="entry name" value="HTH-TYPE TRANSCRIPTIONAL REPRESSOR PURR-RELATED"/>
    <property type="match status" value="1"/>
</dbReference>
<sequence>MTQTNQQEIADKLGLSRATVSRCFTNHPGINPETRARVFELASKLGYNHMVMRGGKAGAKRSRLTFGVLVCTSEEEYHRLDYESPGRLLIKGISEYCQLSGVGMSVHFIDPAVQTVEDEAYAELFNTAGRHWSGLLLLYPFPSRVVVELALKYPCVSLVEQADARNLDCVDVNHYQGVGMVIDRLHGLGHRRVGFYSKAYAVEAGWALRRFGAYMERMTQIGLRMRSGDMINTHPSRMVGLEESFDLAAQRVREGVTAFVCAADHQAYDLIRALLKRGLRVPEDVSVTGFDGIHVPAGMPRLSTVCIPYRNIGYVASNRLSDLLGKRYGPAQHILLDGQMREGETVCAPKK</sequence>
<dbReference type="InterPro" id="IPR010982">
    <property type="entry name" value="Lambda_DNA-bd_dom_sf"/>
</dbReference>
<evidence type="ECO:0000256" key="4">
    <source>
        <dbReference type="ARBA" id="ARBA00023163"/>
    </source>
</evidence>
<evidence type="ECO:0000313" key="7">
    <source>
        <dbReference type="Proteomes" id="UP000546464"/>
    </source>
</evidence>
<dbReference type="Gene3D" id="1.10.260.40">
    <property type="entry name" value="lambda repressor-like DNA-binding domains"/>
    <property type="match status" value="1"/>
</dbReference>
<evidence type="ECO:0000256" key="2">
    <source>
        <dbReference type="ARBA" id="ARBA00023015"/>
    </source>
</evidence>
<dbReference type="Pfam" id="PF00356">
    <property type="entry name" value="LacI"/>
    <property type="match status" value="1"/>
</dbReference>
<dbReference type="SUPFAM" id="SSF53822">
    <property type="entry name" value="Periplasmic binding protein-like I"/>
    <property type="match status" value="1"/>
</dbReference>
<dbReference type="PANTHER" id="PTHR30146">
    <property type="entry name" value="LACI-RELATED TRANSCRIPTIONAL REPRESSOR"/>
    <property type="match status" value="1"/>
</dbReference>
<dbReference type="SMART" id="SM00354">
    <property type="entry name" value="HTH_LACI"/>
    <property type="match status" value="1"/>
</dbReference>
<evidence type="ECO:0000259" key="5">
    <source>
        <dbReference type="PROSITE" id="PS50932"/>
    </source>
</evidence>
<evidence type="ECO:0000313" key="6">
    <source>
        <dbReference type="EMBL" id="MBC2592928.1"/>
    </source>
</evidence>
<dbReference type="AlphaFoldDB" id="A0A842H9Z8"/>
<keyword evidence="3 6" id="KW-0238">DNA-binding</keyword>
<dbReference type="InterPro" id="IPR000843">
    <property type="entry name" value="HTH_LacI"/>
</dbReference>
<reference evidence="6 7" key="1">
    <citation type="submission" date="2020-07" db="EMBL/GenBank/DDBJ databases">
        <authorList>
            <person name="Feng X."/>
        </authorList>
    </citation>
    <scope>NUCLEOTIDE SEQUENCE [LARGE SCALE GENOMIC DNA]</scope>
    <source>
        <strain evidence="6 7">JCM31066</strain>
    </source>
</reference>
<proteinExistence type="predicted"/>
<feature type="domain" description="HTH lacI-type" evidence="5">
    <location>
        <begin position="4"/>
        <end position="47"/>
    </location>
</feature>
<protein>
    <submittedName>
        <fullName evidence="6">LacI family DNA-binding transcriptional regulator</fullName>
    </submittedName>
</protein>
<dbReference type="EMBL" id="JACHVB010000012">
    <property type="protein sequence ID" value="MBC2592928.1"/>
    <property type="molecule type" value="Genomic_DNA"/>
</dbReference>
<name>A0A842H9Z8_9BACT</name>
<dbReference type="PROSITE" id="PS50932">
    <property type="entry name" value="HTH_LACI_2"/>
    <property type="match status" value="1"/>
</dbReference>
<evidence type="ECO:0000256" key="3">
    <source>
        <dbReference type="ARBA" id="ARBA00023125"/>
    </source>
</evidence>
<dbReference type="SUPFAM" id="SSF47413">
    <property type="entry name" value="lambda repressor-like DNA-binding domains"/>
    <property type="match status" value="1"/>
</dbReference>
<accession>A0A842H9Z8</accession>
<keyword evidence="2" id="KW-0805">Transcription regulation</keyword>
<dbReference type="InterPro" id="IPR028082">
    <property type="entry name" value="Peripla_BP_I"/>
</dbReference>
<dbReference type="GO" id="GO:0003700">
    <property type="term" value="F:DNA-binding transcription factor activity"/>
    <property type="evidence" value="ECO:0007669"/>
    <property type="project" value="TreeGrafter"/>
</dbReference>
<dbReference type="InterPro" id="IPR046335">
    <property type="entry name" value="LacI/GalR-like_sensor"/>
</dbReference>
<dbReference type="GO" id="GO:0000976">
    <property type="term" value="F:transcription cis-regulatory region binding"/>
    <property type="evidence" value="ECO:0007669"/>
    <property type="project" value="TreeGrafter"/>
</dbReference>